<dbReference type="EMBL" id="BOOY01000016">
    <property type="protein sequence ID" value="GIJ02860.1"/>
    <property type="molecule type" value="Genomic_DNA"/>
</dbReference>
<keyword evidence="1" id="KW-0472">Membrane</keyword>
<accession>A0A8J3Y7R9</accession>
<proteinExistence type="predicted"/>
<evidence type="ECO:0000256" key="1">
    <source>
        <dbReference type="SAM" id="Phobius"/>
    </source>
</evidence>
<name>A0A8J3Y7R9_9ACTN</name>
<evidence type="ECO:0000259" key="2">
    <source>
        <dbReference type="Pfam" id="PF02517"/>
    </source>
</evidence>
<feature type="transmembrane region" description="Helical" evidence="1">
    <location>
        <begin position="23"/>
        <end position="53"/>
    </location>
</feature>
<gene>
    <name evidence="3" type="ORF">Sya03_22120</name>
</gene>
<dbReference type="GO" id="GO:0004175">
    <property type="term" value="F:endopeptidase activity"/>
    <property type="evidence" value="ECO:0007669"/>
    <property type="project" value="UniProtKB-ARBA"/>
</dbReference>
<dbReference type="Proteomes" id="UP000652013">
    <property type="component" value="Unassembled WGS sequence"/>
</dbReference>
<dbReference type="InterPro" id="IPR003675">
    <property type="entry name" value="Rce1/LyrA-like_dom"/>
</dbReference>
<dbReference type="PANTHER" id="PTHR39430">
    <property type="entry name" value="MEMBRANE-ASSOCIATED PROTEASE-RELATED"/>
    <property type="match status" value="1"/>
</dbReference>
<feature type="transmembrane region" description="Helical" evidence="1">
    <location>
        <begin position="113"/>
        <end position="136"/>
    </location>
</feature>
<feature type="transmembrane region" description="Helical" evidence="1">
    <location>
        <begin position="73"/>
        <end position="93"/>
    </location>
</feature>
<organism evidence="3 4">
    <name type="scientific">Spirilliplanes yamanashiensis</name>
    <dbReference type="NCBI Taxonomy" id="42233"/>
    <lineage>
        <taxon>Bacteria</taxon>
        <taxon>Bacillati</taxon>
        <taxon>Actinomycetota</taxon>
        <taxon>Actinomycetes</taxon>
        <taxon>Micromonosporales</taxon>
        <taxon>Micromonosporaceae</taxon>
        <taxon>Spirilliplanes</taxon>
    </lineage>
</organism>
<feature type="transmembrane region" description="Helical" evidence="1">
    <location>
        <begin position="266"/>
        <end position="286"/>
    </location>
</feature>
<evidence type="ECO:0000313" key="4">
    <source>
        <dbReference type="Proteomes" id="UP000652013"/>
    </source>
</evidence>
<evidence type="ECO:0000313" key="3">
    <source>
        <dbReference type="EMBL" id="GIJ02860.1"/>
    </source>
</evidence>
<dbReference type="PANTHER" id="PTHR39430:SF1">
    <property type="entry name" value="PROTEASE"/>
    <property type="match status" value="1"/>
</dbReference>
<feature type="domain" description="CAAX prenyl protease 2/Lysostaphin resistance protein A-like" evidence="2">
    <location>
        <begin position="155"/>
        <end position="243"/>
    </location>
</feature>
<dbReference type="Pfam" id="PF02517">
    <property type="entry name" value="Rce1-like"/>
    <property type="match status" value="1"/>
</dbReference>
<comment type="caution">
    <text evidence="3">The sequence shown here is derived from an EMBL/GenBank/DDBJ whole genome shotgun (WGS) entry which is preliminary data.</text>
</comment>
<feature type="transmembrane region" description="Helical" evidence="1">
    <location>
        <begin position="208"/>
        <end position="226"/>
    </location>
</feature>
<reference evidence="3" key="1">
    <citation type="submission" date="2021-01" db="EMBL/GenBank/DDBJ databases">
        <title>Whole genome shotgun sequence of Spirilliplanes yamanashiensis NBRC 15828.</title>
        <authorList>
            <person name="Komaki H."/>
            <person name="Tamura T."/>
        </authorList>
    </citation>
    <scope>NUCLEOTIDE SEQUENCE</scope>
    <source>
        <strain evidence="3">NBRC 15828</strain>
    </source>
</reference>
<sequence length="310" mass="32205">MTQTLVPDAPFHRLGTRDRRGRAWLSLLFVVGAIVGAGAIALTVVAGWGLVAGDPSDGELFAGFGSGSSLTDVVIAFGSVAVLLPIILLAVRLVQERPAGSLSSVTGRVRWGWLGRCLAVAVPAIGLVLAGAYWLAPDDGTTAVWVGWERFALSAALLLPVVAAQSAAEEYVFRGWLLQAFGNLLRNPVVPIVVQALLFAALHGWGTPWGFVDLTWFGVLAGWLCVRTGGIEAAVALHVANNGVMLAVAAATGLLSVDQTAADMPWQVAAVSMTVTTAYTLVVLAWSRRRGLAVRSAPAPAAEPALALAA</sequence>
<keyword evidence="4" id="KW-1185">Reference proteome</keyword>
<dbReference type="AlphaFoldDB" id="A0A8J3Y7R9"/>
<dbReference type="RefSeq" id="WP_203938152.1">
    <property type="nucleotide sequence ID" value="NZ_BAAAGJ010000005.1"/>
</dbReference>
<keyword evidence="1" id="KW-0812">Transmembrane</keyword>
<protein>
    <recommendedName>
        <fullName evidence="2">CAAX prenyl protease 2/Lysostaphin resistance protein A-like domain-containing protein</fullName>
    </recommendedName>
</protein>
<feature type="transmembrane region" description="Helical" evidence="1">
    <location>
        <begin position="233"/>
        <end position="254"/>
    </location>
</feature>
<dbReference type="GO" id="GO:0080120">
    <property type="term" value="P:CAAX-box protein maturation"/>
    <property type="evidence" value="ECO:0007669"/>
    <property type="project" value="UniProtKB-ARBA"/>
</dbReference>
<keyword evidence="1" id="KW-1133">Transmembrane helix</keyword>